<dbReference type="AlphaFoldDB" id="A0A345SSP4"/>
<proteinExistence type="predicted"/>
<reference evidence="3" key="1">
    <citation type="submission" date="2018-07" db="EMBL/GenBank/DDBJ databases">
        <title>Streptacidiphilus bronchialis DSM 106435 chromosome.</title>
        <authorList>
            <person name="Batra D."/>
            <person name="Gulvik C.A."/>
        </authorList>
    </citation>
    <scope>NUCLEOTIDE SEQUENCE [LARGE SCALE GENOMIC DNA]</scope>
    <source>
        <strain evidence="3">DSM 106435</strain>
    </source>
</reference>
<feature type="region of interest" description="Disordered" evidence="1">
    <location>
        <begin position="32"/>
        <end position="54"/>
    </location>
</feature>
<evidence type="ECO:0000256" key="1">
    <source>
        <dbReference type="SAM" id="MobiDB-lite"/>
    </source>
</evidence>
<name>A0A345SSP4_9ACTN</name>
<dbReference type="EMBL" id="CP031264">
    <property type="protein sequence ID" value="AXI76749.1"/>
    <property type="molecule type" value="Genomic_DNA"/>
</dbReference>
<gene>
    <name evidence="2" type="ORF">C7M71_004030</name>
</gene>
<accession>A0A345SSP4</accession>
<protein>
    <submittedName>
        <fullName evidence="2">Uncharacterized protein</fullName>
    </submittedName>
</protein>
<organism evidence="2 3">
    <name type="scientific">Peterkaempfera bronchialis</name>
    <dbReference type="NCBI Taxonomy" id="2126346"/>
    <lineage>
        <taxon>Bacteria</taxon>
        <taxon>Bacillati</taxon>
        <taxon>Actinomycetota</taxon>
        <taxon>Actinomycetes</taxon>
        <taxon>Kitasatosporales</taxon>
        <taxon>Streptomycetaceae</taxon>
        <taxon>Peterkaempfera</taxon>
    </lineage>
</organism>
<dbReference type="RefSeq" id="WP_111492976.1">
    <property type="nucleotide sequence ID" value="NZ_CP031264.1"/>
</dbReference>
<dbReference type="Proteomes" id="UP000249340">
    <property type="component" value="Chromosome"/>
</dbReference>
<sequence length="83" mass="8590">MSSALSNSGDLNDLQRAVDRANDAVRAYVAEVEGERRRSGGAASGAPQGWTDRQSTTLAHLQGAYLAAYQALRAATRGLGAAA</sequence>
<dbReference type="KEGG" id="stri:C7M71_004030"/>
<evidence type="ECO:0000313" key="2">
    <source>
        <dbReference type="EMBL" id="AXI76749.1"/>
    </source>
</evidence>
<evidence type="ECO:0000313" key="3">
    <source>
        <dbReference type="Proteomes" id="UP000249340"/>
    </source>
</evidence>
<keyword evidence="3" id="KW-1185">Reference proteome</keyword>